<keyword evidence="10" id="KW-0862">Zinc</keyword>
<feature type="repeat" description="ANK" evidence="13">
    <location>
        <begin position="561"/>
        <end position="593"/>
    </location>
</feature>
<evidence type="ECO:0000256" key="11">
    <source>
        <dbReference type="ARBA" id="ARBA00023043"/>
    </source>
</evidence>
<keyword evidence="11 13" id="KW-0040">ANK repeat</keyword>
<keyword evidence="4 14" id="KW-0540">Nuclease</keyword>
<dbReference type="Gene3D" id="1.25.40.20">
    <property type="entry name" value="Ankyrin repeat-containing domain"/>
    <property type="match status" value="1"/>
</dbReference>
<keyword evidence="8" id="KW-0863">Zinc-finger</keyword>
<feature type="compositionally biased region" description="Basic and acidic residues" evidence="15">
    <location>
        <begin position="653"/>
        <end position="666"/>
    </location>
</feature>
<evidence type="ECO:0000256" key="6">
    <source>
        <dbReference type="ARBA" id="ARBA00022737"/>
    </source>
</evidence>
<evidence type="ECO:0000256" key="8">
    <source>
        <dbReference type="ARBA" id="ARBA00022771"/>
    </source>
</evidence>
<keyword evidence="7 14" id="KW-0255">Endonuclease</keyword>
<feature type="compositionally biased region" description="Basic residues" evidence="15">
    <location>
        <begin position="642"/>
        <end position="652"/>
    </location>
</feature>
<feature type="domain" description="VLRF1" evidence="16">
    <location>
        <begin position="187"/>
        <end position="330"/>
    </location>
</feature>
<dbReference type="Pfam" id="PF18826">
    <property type="entry name" value="bVLRF1"/>
    <property type="match status" value="1"/>
</dbReference>
<keyword evidence="5" id="KW-0479">Metal-binding</keyword>
<feature type="region of interest" description="Disordered" evidence="15">
    <location>
        <begin position="450"/>
        <end position="482"/>
    </location>
</feature>
<evidence type="ECO:0000256" key="5">
    <source>
        <dbReference type="ARBA" id="ARBA00022723"/>
    </source>
</evidence>
<evidence type="ECO:0000313" key="17">
    <source>
        <dbReference type="EMBL" id="OWK63268.1"/>
    </source>
</evidence>
<evidence type="ECO:0000256" key="14">
    <source>
        <dbReference type="PROSITE-ProRule" id="PRU01389"/>
    </source>
</evidence>
<evidence type="ECO:0000256" key="4">
    <source>
        <dbReference type="ARBA" id="ARBA00022722"/>
    </source>
</evidence>
<evidence type="ECO:0000256" key="15">
    <source>
        <dbReference type="SAM" id="MobiDB-lite"/>
    </source>
</evidence>
<dbReference type="PANTHER" id="PTHR16036:SF2">
    <property type="entry name" value="TRNA ENDONUCLEASE ANKZF1"/>
    <property type="match status" value="1"/>
</dbReference>
<dbReference type="GO" id="GO:0005737">
    <property type="term" value="C:cytoplasm"/>
    <property type="evidence" value="ECO:0007669"/>
    <property type="project" value="UniProtKB-SubCell"/>
</dbReference>
<dbReference type="InterPro" id="IPR041540">
    <property type="entry name" value="VATC"/>
</dbReference>
<keyword evidence="6" id="KW-0677">Repeat</keyword>
<reference evidence="17 18" key="1">
    <citation type="submission" date="2017-05" db="EMBL/GenBank/DDBJ databases">
        <title>Genome of assembly of the Bengalese finch, Lonchura striata domestica.</title>
        <authorList>
            <person name="Colquitt B.M."/>
            <person name="Brainard M.S."/>
        </authorList>
    </citation>
    <scope>NUCLEOTIDE SEQUENCE [LARGE SCALE GENOMIC DNA]</scope>
    <source>
        <strain evidence="17">White83orange57</strain>
    </source>
</reference>
<protein>
    <submittedName>
        <fullName evidence="17">Ankyrin repeat and zinc finger domain-containing protein 1</fullName>
    </submittedName>
</protein>
<feature type="compositionally biased region" description="Acidic residues" evidence="15">
    <location>
        <begin position="418"/>
        <end position="427"/>
    </location>
</feature>
<comment type="similarity">
    <text evidence="2 14">Belongs to the ANKZF1/VMS1 family.</text>
</comment>
<dbReference type="AlphaFoldDB" id="A0A218VBQ7"/>
<dbReference type="InterPro" id="IPR002110">
    <property type="entry name" value="Ankyrin_rpt"/>
</dbReference>
<dbReference type="STRING" id="299123.ENSLSDP00000018711"/>
<feature type="active site" evidence="14">
    <location>
        <position position="230"/>
    </location>
</feature>
<feature type="region of interest" description="Disordered" evidence="15">
    <location>
        <begin position="111"/>
        <end position="149"/>
    </location>
</feature>
<dbReference type="PROSITE" id="PS52044">
    <property type="entry name" value="VLRF1"/>
    <property type="match status" value="1"/>
</dbReference>
<comment type="caution">
    <text evidence="17">The sequence shown here is derived from an EMBL/GenBank/DDBJ whole genome shotgun (WGS) entry which is preliminary data.</text>
</comment>
<keyword evidence="18" id="KW-1185">Reference proteome</keyword>
<dbReference type="PROSITE" id="PS00028">
    <property type="entry name" value="ZINC_FINGER_C2H2_1"/>
    <property type="match status" value="1"/>
</dbReference>
<feature type="region of interest" description="Disordered" evidence="15">
    <location>
        <begin position="640"/>
        <end position="666"/>
    </location>
</feature>
<dbReference type="SUPFAM" id="SSF48403">
    <property type="entry name" value="Ankyrin repeat"/>
    <property type="match status" value="1"/>
</dbReference>
<evidence type="ECO:0000256" key="3">
    <source>
        <dbReference type="ARBA" id="ARBA00022490"/>
    </source>
</evidence>
<evidence type="ECO:0000256" key="10">
    <source>
        <dbReference type="ARBA" id="ARBA00022833"/>
    </source>
</evidence>
<feature type="compositionally biased region" description="Low complexity" evidence="15">
    <location>
        <begin position="113"/>
        <end position="139"/>
    </location>
</feature>
<dbReference type="Proteomes" id="UP000197619">
    <property type="component" value="Unassembled WGS sequence"/>
</dbReference>
<evidence type="ECO:0000313" key="18">
    <source>
        <dbReference type="Proteomes" id="UP000197619"/>
    </source>
</evidence>
<dbReference type="GO" id="GO:0036503">
    <property type="term" value="P:ERAD pathway"/>
    <property type="evidence" value="ECO:0007669"/>
    <property type="project" value="TreeGrafter"/>
</dbReference>
<dbReference type="PROSITE" id="PS50088">
    <property type="entry name" value="ANK_REPEAT"/>
    <property type="match status" value="1"/>
</dbReference>
<comment type="subcellular location">
    <subcellularLocation>
        <location evidence="1">Cytoplasm</location>
    </subcellularLocation>
</comment>
<evidence type="ECO:0000256" key="9">
    <source>
        <dbReference type="ARBA" id="ARBA00022801"/>
    </source>
</evidence>
<feature type="compositionally biased region" description="Basic residues" evidence="15">
    <location>
        <begin position="451"/>
        <end position="461"/>
    </location>
</feature>
<dbReference type="EMBL" id="MUZQ01000015">
    <property type="protein sequence ID" value="OWK63268.1"/>
    <property type="molecule type" value="Genomic_DNA"/>
</dbReference>
<evidence type="ECO:0000256" key="2">
    <source>
        <dbReference type="ARBA" id="ARBA00009262"/>
    </source>
</evidence>
<dbReference type="Pfam" id="PF18716">
    <property type="entry name" value="VATC"/>
    <property type="match status" value="1"/>
</dbReference>
<dbReference type="SMART" id="SM00248">
    <property type="entry name" value="ANK"/>
    <property type="match status" value="1"/>
</dbReference>
<keyword evidence="3 14" id="KW-0963">Cytoplasm</keyword>
<gene>
    <name evidence="17" type="primary">ANKZF1</name>
    <name evidence="17" type="ORF">RLOC_00013403</name>
</gene>
<evidence type="ECO:0000259" key="16">
    <source>
        <dbReference type="PROSITE" id="PS52044"/>
    </source>
</evidence>
<feature type="region of interest" description="Disordered" evidence="15">
    <location>
        <begin position="409"/>
        <end position="433"/>
    </location>
</feature>
<dbReference type="PROSITE" id="PS50297">
    <property type="entry name" value="ANK_REP_REGION"/>
    <property type="match status" value="1"/>
</dbReference>
<keyword evidence="9 14" id="KW-0378">Hydrolase</keyword>
<dbReference type="Pfam" id="PF12796">
    <property type="entry name" value="Ank_2"/>
    <property type="match status" value="1"/>
</dbReference>
<dbReference type="InterPro" id="IPR041175">
    <property type="entry name" value="VLRF1/Vms1"/>
</dbReference>
<dbReference type="GO" id="GO:0008270">
    <property type="term" value="F:zinc ion binding"/>
    <property type="evidence" value="ECO:0007669"/>
    <property type="project" value="UniProtKB-KW"/>
</dbReference>
<evidence type="ECO:0000256" key="12">
    <source>
        <dbReference type="ARBA" id="ARBA00023054"/>
    </source>
</evidence>
<dbReference type="PANTHER" id="PTHR16036">
    <property type="entry name" value="ANKYRIN REPEAT AND ZINC FINGER DOMAIN-CONTAINING PROTEIN 1"/>
    <property type="match status" value="1"/>
</dbReference>
<comment type="domain">
    <text evidence="14">The VLRF1 domain mediates binding to the 60S ribosomal subunit.</text>
</comment>
<feature type="region of interest" description="Disordered" evidence="15">
    <location>
        <begin position="336"/>
        <end position="391"/>
    </location>
</feature>
<dbReference type="InterPro" id="IPR047139">
    <property type="entry name" value="ANKZ1/VMS1"/>
</dbReference>
<dbReference type="GO" id="GO:0004519">
    <property type="term" value="F:endonuclease activity"/>
    <property type="evidence" value="ECO:0007669"/>
    <property type="project" value="UniProtKB-KW"/>
</dbReference>
<dbReference type="InterPro" id="IPR036770">
    <property type="entry name" value="Ankyrin_rpt-contain_sf"/>
</dbReference>
<accession>A0A218VBQ7</accession>
<feature type="compositionally biased region" description="Polar residues" evidence="15">
    <location>
        <begin position="337"/>
        <end position="348"/>
    </location>
</feature>
<name>A0A218VBQ7_9PASE</name>
<evidence type="ECO:0000256" key="1">
    <source>
        <dbReference type="ARBA" id="ARBA00004496"/>
    </source>
</evidence>
<dbReference type="InterPro" id="IPR013087">
    <property type="entry name" value="Znf_C2H2_type"/>
</dbReference>
<feature type="compositionally biased region" description="Basic and acidic residues" evidence="15">
    <location>
        <begin position="367"/>
        <end position="391"/>
    </location>
</feature>
<keyword evidence="12" id="KW-0175">Coiled coil</keyword>
<evidence type="ECO:0000256" key="13">
    <source>
        <dbReference type="PROSITE-ProRule" id="PRU00023"/>
    </source>
</evidence>
<proteinExistence type="inferred from homology"/>
<dbReference type="GO" id="GO:0016787">
    <property type="term" value="F:hydrolase activity"/>
    <property type="evidence" value="ECO:0007669"/>
    <property type="project" value="UniProtKB-KW"/>
</dbReference>
<sequence>MPESRSVFDAAQDPELLHGLTLVTGVAVDAGAAQLAPASHEKPAAASCEEKAHGVSEVPERMCCLTCGQVFGSREEQTEHYRLDWHRFNLKQRLLGRQTLPVEVFEEKTRTGDVSSISGSDSDSSDVSSDSELLPSVSDTPPTPQIPRSHKVLFRNAKGQLISAYRCVLGDIEEPVELTASLQNLSASTCWVVLMMGGGHFAGAVFRGLQVQEHKTFHRYTVRARRGTAQGLRDAQTPGSAPRSAGASLRRYNEAALLKDIQDLLAAWAQHLSEAQRIFLRAPRHNRALLFGGRNPPLTRGDPRICHIPLSTRRATLREVLRVHAMLASLQVYGELDQSNSPCGSGQDTPLEDITGSPRKVWQKRQQKAEVDSLQKDTTGELNHGERLSKQEGPDVMAWARFAASECGWTGEKQAPEKEEEEEEESPTGELETVEVTLGTLDLREFEVMPKRNRKRRKKRDKKVEKGPCAKETGYQCGQPDLEPVTELHGEAEAGLLLWSNRGDPQTQLCDALFTACKTGDVQTLRHLLGVPENGGLPGPSEDGESLDVARSLLNQPVDEHGCTLLHVAAQAGRAEAVCLLLEAGADPALRDRQERTPYCVSADRRTRNAFRKFMVEHPDKYDYSRAKVPGPLTQEMEAKKLEKKRAQKAQRKQREQAQQEEQHRWEQEQEKKKWFAALSDREKRALAAERRLAAQLQDTSTTLANIRASSALSCSRCWLCGESLLGRIPFHYLDFSFCSTTCLQTHRRAQAGRT</sequence>
<organism evidence="17 18">
    <name type="scientific">Lonchura striata</name>
    <name type="common">white-rumped munia</name>
    <dbReference type="NCBI Taxonomy" id="40157"/>
    <lineage>
        <taxon>Eukaryota</taxon>
        <taxon>Metazoa</taxon>
        <taxon>Chordata</taxon>
        <taxon>Craniata</taxon>
        <taxon>Vertebrata</taxon>
        <taxon>Euteleostomi</taxon>
        <taxon>Archelosauria</taxon>
        <taxon>Archosauria</taxon>
        <taxon>Dinosauria</taxon>
        <taxon>Saurischia</taxon>
        <taxon>Theropoda</taxon>
        <taxon>Coelurosauria</taxon>
        <taxon>Aves</taxon>
        <taxon>Neognathae</taxon>
        <taxon>Neoaves</taxon>
        <taxon>Telluraves</taxon>
        <taxon>Australaves</taxon>
        <taxon>Passeriformes</taxon>
        <taxon>Passeroidea</taxon>
        <taxon>Estrildidae</taxon>
        <taxon>Estrildinae</taxon>
        <taxon>Lonchura</taxon>
    </lineage>
</organism>
<evidence type="ECO:0000256" key="7">
    <source>
        <dbReference type="ARBA" id="ARBA00022759"/>
    </source>
</evidence>